<evidence type="ECO:0000313" key="2">
    <source>
        <dbReference type="EMBL" id="OQX51224.1"/>
    </source>
</evidence>
<dbReference type="InterPro" id="IPR013766">
    <property type="entry name" value="Thioredoxin_domain"/>
</dbReference>
<dbReference type="STRING" id="1968527.B5M47_01565"/>
<reference evidence="3" key="1">
    <citation type="submission" date="2017-03" db="EMBL/GenBank/DDBJ databases">
        <title>Novel pathways for hydrocarbon cycling and metabolic interdependencies in hydrothermal sediment communities.</title>
        <authorList>
            <person name="Dombrowski N."/>
            <person name="Seitz K."/>
            <person name="Teske A."/>
            <person name="Baker B."/>
        </authorList>
    </citation>
    <scope>NUCLEOTIDE SEQUENCE [LARGE SCALE GENOMIC DNA]</scope>
</reference>
<organism evidence="2 3">
    <name type="scientific">candidate division CPR3 bacterium 4484_211</name>
    <dbReference type="NCBI Taxonomy" id="1968527"/>
    <lineage>
        <taxon>Bacteria</taxon>
        <taxon>Bacteria division CPR3</taxon>
    </lineage>
</organism>
<dbReference type="Gene3D" id="3.40.30.10">
    <property type="entry name" value="Glutaredoxin"/>
    <property type="match status" value="1"/>
</dbReference>
<dbReference type="CDD" id="cd02947">
    <property type="entry name" value="TRX_family"/>
    <property type="match status" value="1"/>
</dbReference>
<dbReference type="SUPFAM" id="SSF52833">
    <property type="entry name" value="Thioredoxin-like"/>
    <property type="match status" value="1"/>
</dbReference>
<dbReference type="EMBL" id="MZGJ01000006">
    <property type="protein sequence ID" value="OQX51224.1"/>
    <property type="molecule type" value="Genomic_DNA"/>
</dbReference>
<gene>
    <name evidence="2" type="ORF">B5M47_01565</name>
</gene>
<proteinExistence type="predicted"/>
<evidence type="ECO:0000313" key="3">
    <source>
        <dbReference type="Proteomes" id="UP000192520"/>
    </source>
</evidence>
<name>A0A1W9NYN7_UNCC3</name>
<feature type="domain" description="Thioredoxin" evidence="1">
    <location>
        <begin position="35"/>
        <end position="78"/>
    </location>
</feature>
<accession>A0A1W9NYN7</accession>
<dbReference type="Proteomes" id="UP000192520">
    <property type="component" value="Unassembled WGS sequence"/>
</dbReference>
<dbReference type="InterPro" id="IPR036249">
    <property type="entry name" value="Thioredoxin-like_sf"/>
</dbReference>
<dbReference type="Pfam" id="PF00085">
    <property type="entry name" value="Thioredoxin"/>
    <property type="match status" value="1"/>
</dbReference>
<sequence length="83" mass="9301">MLRLSKRNSVRGNAPAFKAMGPCVLHDLKDNTELPEHRSLAAQYQVQSIPNMKLFKQGQLIKEFIGLRPKDVLKADLEAALSN</sequence>
<comment type="caution">
    <text evidence="2">The sequence shown here is derived from an EMBL/GenBank/DDBJ whole genome shotgun (WGS) entry which is preliminary data.</text>
</comment>
<dbReference type="AlphaFoldDB" id="A0A1W9NYN7"/>
<evidence type="ECO:0000259" key="1">
    <source>
        <dbReference type="Pfam" id="PF00085"/>
    </source>
</evidence>
<protein>
    <recommendedName>
        <fullName evidence="1">Thioredoxin domain-containing protein</fullName>
    </recommendedName>
</protein>